<accession>A0A2C9D3Q0</accession>
<evidence type="ECO:0000256" key="1">
    <source>
        <dbReference type="ARBA" id="ARBA00000083"/>
    </source>
</evidence>
<keyword evidence="9 10" id="KW-0119">Carbohydrate metabolism</keyword>
<dbReference type="UniPathway" id="UPA00214"/>
<dbReference type="CDD" id="cd05247">
    <property type="entry name" value="UDP_G4E_1_SDR_e"/>
    <property type="match status" value="1"/>
</dbReference>
<proteinExistence type="inferred from homology"/>
<dbReference type="EMBL" id="LT960614">
    <property type="protein sequence ID" value="SON54095.1"/>
    <property type="molecule type" value="Genomic_DNA"/>
</dbReference>
<dbReference type="AlphaFoldDB" id="A0A2C9D3Q0"/>
<dbReference type="InterPro" id="IPR001509">
    <property type="entry name" value="Epimerase_deHydtase"/>
</dbReference>
<protein>
    <recommendedName>
        <fullName evidence="6 10">UDP-glucose 4-epimerase</fullName>
        <ecNumber evidence="5 10">5.1.3.2</ecNumber>
    </recommendedName>
</protein>
<sequence length="330" mass="35206">MTTLVTGGAGYIGSHMVHALVDRGEEVVVLDDLSTGFDAVLPENARLIVGDVGDAAFLDRIIAENDIDAIAHFAGSIIVPESVTNPLKYYSNNTVNSCTLIGAAVRGGVKSFLFSSTAAVYGEAGQDLINEDAPLAPMSPYGSSKLMTEVMLRDAAAAHGFKYGILRYFNVAGADPKGRTGQSTKDATHLIKIASQAAIGLRSGMSIFGTDFDTPDGTCVRDYVHVSDLIQAHVLALAHLQDGGDSFTANCAYGHGYSVREVVDAVKRVSGVDFPVELTGRRAGDPPSLVAESKRIRSLLGWQPQYQELDTIVSHALAWEDHLRKRNSKP</sequence>
<feature type="domain" description="NAD-dependent epimerase/dehydratase" evidence="11">
    <location>
        <begin position="4"/>
        <end position="245"/>
    </location>
</feature>
<dbReference type="Gene3D" id="3.90.25.10">
    <property type="entry name" value="UDP-galactose 4-epimerase, domain 1"/>
    <property type="match status" value="1"/>
</dbReference>
<name>A0A2C9D3Q0_9HYPH</name>
<comment type="cofactor">
    <cofactor evidence="2 10">
        <name>NAD(+)</name>
        <dbReference type="ChEBI" id="CHEBI:57540"/>
    </cofactor>
</comment>
<comment type="pathway">
    <text evidence="3 10">Carbohydrate metabolism; galactose metabolism.</text>
</comment>
<evidence type="ECO:0000256" key="6">
    <source>
        <dbReference type="ARBA" id="ARBA00018569"/>
    </source>
</evidence>
<dbReference type="OrthoDB" id="9801785at2"/>
<dbReference type="InterPro" id="IPR036291">
    <property type="entry name" value="NAD(P)-bd_dom_sf"/>
</dbReference>
<dbReference type="KEGG" id="hdi:HDIA_0554"/>
<dbReference type="Pfam" id="PF01370">
    <property type="entry name" value="Epimerase"/>
    <property type="match status" value="1"/>
</dbReference>
<dbReference type="NCBIfam" id="TIGR01179">
    <property type="entry name" value="galE"/>
    <property type="match status" value="1"/>
</dbReference>
<gene>
    <name evidence="12" type="primary">galE</name>
    <name evidence="12" type="ORF">HDIA_0554</name>
</gene>
<evidence type="ECO:0000256" key="8">
    <source>
        <dbReference type="ARBA" id="ARBA00023235"/>
    </source>
</evidence>
<evidence type="ECO:0000313" key="12">
    <source>
        <dbReference type="EMBL" id="SON54095.1"/>
    </source>
</evidence>
<evidence type="ECO:0000256" key="4">
    <source>
        <dbReference type="ARBA" id="ARBA00007637"/>
    </source>
</evidence>
<dbReference type="PANTHER" id="PTHR43725">
    <property type="entry name" value="UDP-GLUCOSE 4-EPIMERASE"/>
    <property type="match status" value="1"/>
</dbReference>
<dbReference type="InterPro" id="IPR005886">
    <property type="entry name" value="UDP_G4E"/>
</dbReference>
<dbReference type="Proteomes" id="UP000223606">
    <property type="component" value="Chromosome 1"/>
</dbReference>
<evidence type="ECO:0000256" key="2">
    <source>
        <dbReference type="ARBA" id="ARBA00001911"/>
    </source>
</evidence>
<reference evidence="13" key="1">
    <citation type="submission" date="2017-09" db="EMBL/GenBank/DDBJ databases">
        <title>Genome sequence of Nannocystis excedens DSM 71.</title>
        <authorList>
            <person name="Blom J."/>
        </authorList>
    </citation>
    <scope>NUCLEOTIDE SEQUENCE [LARGE SCALE GENOMIC DNA]</scope>
    <source>
        <strain evidence="13">type strain: E19</strain>
    </source>
</reference>
<evidence type="ECO:0000256" key="7">
    <source>
        <dbReference type="ARBA" id="ARBA00023027"/>
    </source>
</evidence>
<comment type="catalytic activity">
    <reaction evidence="1 10">
        <text>UDP-alpha-D-glucose = UDP-alpha-D-galactose</text>
        <dbReference type="Rhea" id="RHEA:22168"/>
        <dbReference type="ChEBI" id="CHEBI:58885"/>
        <dbReference type="ChEBI" id="CHEBI:66914"/>
        <dbReference type="EC" id="5.1.3.2"/>
    </reaction>
</comment>
<dbReference type="PANTHER" id="PTHR43725:SF53">
    <property type="entry name" value="UDP-ARABINOSE 4-EPIMERASE 1"/>
    <property type="match status" value="1"/>
</dbReference>
<evidence type="ECO:0000313" key="13">
    <source>
        <dbReference type="Proteomes" id="UP000223606"/>
    </source>
</evidence>
<dbReference type="EC" id="5.1.3.2" evidence="5 10"/>
<keyword evidence="13" id="KW-1185">Reference proteome</keyword>
<evidence type="ECO:0000259" key="11">
    <source>
        <dbReference type="Pfam" id="PF01370"/>
    </source>
</evidence>
<dbReference type="GO" id="GO:0003978">
    <property type="term" value="F:UDP-glucose 4-epimerase activity"/>
    <property type="evidence" value="ECO:0007669"/>
    <property type="project" value="UniProtKB-UniRule"/>
</dbReference>
<comment type="similarity">
    <text evidence="4 10">Belongs to the NAD(P)-dependent epimerase/dehydratase family.</text>
</comment>
<dbReference type="RefSeq" id="WP_099554131.1">
    <property type="nucleotide sequence ID" value="NZ_LT960614.1"/>
</dbReference>
<dbReference type="GO" id="GO:0033499">
    <property type="term" value="P:galactose catabolic process via UDP-galactose, Leloir pathway"/>
    <property type="evidence" value="ECO:0007669"/>
    <property type="project" value="TreeGrafter"/>
</dbReference>
<evidence type="ECO:0000256" key="9">
    <source>
        <dbReference type="ARBA" id="ARBA00023277"/>
    </source>
</evidence>
<dbReference type="SUPFAM" id="SSF51735">
    <property type="entry name" value="NAD(P)-binding Rossmann-fold domains"/>
    <property type="match status" value="1"/>
</dbReference>
<dbReference type="Gene3D" id="3.40.50.720">
    <property type="entry name" value="NAD(P)-binding Rossmann-like Domain"/>
    <property type="match status" value="1"/>
</dbReference>
<keyword evidence="7 10" id="KW-0520">NAD</keyword>
<evidence type="ECO:0000256" key="10">
    <source>
        <dbReference type="RuleBase" id="RU366046"/>
    </source>
</evidence>
<organism evidence="12 13">
    <name type="scientific">Hartmannibacter diazotrophicus</name>
    <dbReference type="NCBI Taxonomy" id="1482074"/>
    <lineage>
        <taxon>Bacteria</taxon>
        <taxon>Pseudomonadati</taxon>
        <taxon>Pseudomonadota</taxon>
        <taxon>Alphaproteobacteria</taxon>
        <taxon>Hyphomicrobiales</taxon>
        <taxon>Pleomorphomonadaceae</taxon>
        <taxon>Hartmannibacter</taxon>
    </lineage>
</organism>
<comment type="subunit">
    <text evidence="10">Homodimer.</text>
</comment>
<evidence type="ECO:0000256" key="3">
    <source>
        <dbReference type="ARBA" id="ARBA00004947"/>
    </source>
</evidence>
<evidence type="ECO:0000256" key="5">
    <source>
        <dbReference type="ARBA" id="ARBA00013189"/>
    </source>
</evidence>
<keyword evidence="8 10" id="KW-0413">Isomerase</keyword>